<dbReference type="Pfam" id="PF05050">
    <property type="entry name" value="Methyltransf_21"/>
    <property type="match status" value="1"/>
</dbReference>
<organism evidence="3 4">
    <name type="scientific">Chlamydomonas schloesseri</name>
    <dbReference type="NCBI Taxonomy" id="2026947"/>
    <lineage>
        <taxon>Eukaryota</taxon>
        <taxon>Viridiplantae</taxon>
        <taxon>Chlorophyta</taxon>
        <taxon>core chlorophytes</taxon>
        <taxon>Chlorophyceae</taxon>
        <taxon>CS clade</taxon>
        <taxon>Chlamydomonadales</taxon>
        <taxon>Chlamydomonadaceae</taxon>
        <taxon>Chlamydomonas</taxon>
    </lineage>
</organism>
<feature type="domain" description="Methyltransferase FkbM" evidence="2">
    <location>
        <begin position="26"/>
        <end position="214"/>
    </location>
</feature>
<evidence type="ECO:0000313" key="3">
    <source>
        <dbReference type="EMBL" id="KAG2450963.1"/>
    </source>
</evidence>
<comment type="caution">
    <text evidence="3">The sequence shown here is derived from an EMBL/GenBank/DDBJ whole genome shotgun (WGS) entry which is preliminary data.</text>
</comment>
<evidence type="ECO:0000256" key="1">
    <source>
        <dbReference type="SAM" id="MobiDB-lite"/>
    </source>
</evidence>
<dbReference type="EMBL" id="JAEHOD010000009">
    <property type="protein sequence ID" value="KAG2450963.1"/>
    <property type="molecule type" value="Genomic_DNA"/>
</dbReference>
<gene>
    <name evidence="3" type="ORF">HYH02_004235</name>
</gene>
<evidence type="ECO:0000259" key="2">
    <source>
        <dbReference type="Pfam" id="PF05050"/>
    </source>
</evidence>
<dbReference type="PANTHER" id="PTHR34203:SF15">
    <property type="entry name" value="SLL1173 PROTEIN"/>
    <property type="match status" value="1"/>
</dbReference>
<feature type="compositionally biased region" description="Low complexity" evidence="1">
    <location>
        <begin position="145"/>
        <end position="155"/>
    </location>
</feature>
<dbReference type="InterPro" id="IPR052514">
    <property type="entry name" value="SAM-dependent_MTase"/>
</dbReference>
<dbReference type="Proteomes" id="UP000613740">
    <property type="component" value="Unassembled WGS sequence"/>
</dbReference>
<accession>A0A835WPG7</accession>
<evidence type="ECO:0000313" key="4">
    <source>
        <dbReference type="Proteomes" id="UP000613740"/>
    </source>
</evidence>
<dbReference type="PANTHER" id="PTHR34203">
    <property type="entry name" value="METHYLTRANSFERASE, FKBM FAMILY PROTEIN"/>
    <property type="match status" value="1"/>
</dbReference>
<dbReference type="SUPFAM" id="SSF53335">
    <property type="entry name" value="S-adenosyl-L-methionine-dependent methyltransferases"/>
    <property type="match status" value="2"/>
</dbReference>
<protein>
    <recommendedName>
        <fullName evidence="2">Methyltransferase FkbM domain-containing protein</fullName>
    </recommendedName>
</protein>
<sequence length="289" mass="30292">MHILRRGCVPGAAGSSSKAPPGLVVDVGANVGYFSMLSASYGCRVTAFEPQHAPRLMATGSMLLNRFNDRVTILPYGLSAAAGSGTVHDQVGSWGLTPVTDASGAHGTQHATAAGGGGGGGGGWLGRLFGWRPAAAAAKERHVAGSSNGDSSNGGSSSGGRPIQLMPLSALVKEDVLLLKIDTEGYEAHVLAGAGELLTRHTVHNVVIEVKGYNDLPKREMLYKLATAAGLKYVYNYEEEYLARVPADEAVDVAAHVTDVSQVVLGRQHSKKLRHEDFWLTREPLNLGA</sequence>
<feature type="region of interest" description="Disordered" evidence="1">
    <location>
        <begin position="140"/>
        <end position="160"/>
    </location>
</feature>
<keyword evidence="4" id="KW-1185">Reference proteome</keyword>
<name>A0A835WPG7_9CHLO</name>
<dbReference type="AlphaFoldDB" id="A0A835WPG7"/>
<reference evidence="3" key="1">
    <citation type="journal article" date="2020" name="bioRxiv">
        <title>Comparative genomics of Chlamydomonas.</title>
        <authorList>
            <person name="Craig R.J."/>
            <person name="Hasan A.R."/>
            <person name="Ness R.W."/>
            <person name="Keightley P.D."/>
        </authorList>
    </citation>
    <scope>NUCLEOTIDE SEQUENCE</scope>
    <source>
        <strain evidence="3">CCAP 11/173</strain>
    </source>
</reference>
<dbReference type="OrthoDB" id="411251at2759"/>
<dbReference type="Gene3D" id="3.40.50.150">
    <property type="entry name" value="Vaccinia Virus protein VP39"/>
    <property type="match status" value="1"/>
</dbReference>
<proteinExistence type="predicted"/>
<dbReference type="InterPro" id="IPR029063">
    <property type="entry name" value="SAM-dependent_MTases_sf"/>
</dbReference>
<dbReference type="InterPro" id="IPR006342">
    <property type="entry name" value="FkbM_mtfrase"/>
</dbReference>